<feature type="region of interest" description="Disordered" evidence="1">
    <location>
        <begin position="1"/>
        <end position="31"/>
    </location>
</feature>
<sequence>MSQSDDKEQKRTLNEKTSKTMQSLPKMRNKQQHLLPQQIRIDCALTAGNTIIFWLLRRTRSARARQIEWAYVSQTERERSSLCIFDGIRKPKQFIHEQLATVLYLSTFRHQQPHTARNSQLVARTALGPVAPD</sequence>
<dbReference type="GeneID" id="108617456"/>
<organism evidence="2 3">
    <name type="scientific">Drosophila arizonae</name>
    <name type="common">Fruit fly</name>
    <dbReference type="NCBI Taxonomy" id="7263"/>
    <lineage>
        <taxon>Eukaryota</taxon>
        <taxon>Metazoa</taxon>
        <taxon>Ecdysozoa</taxon>
        <taxon>Arthropoda</taxon>
        <taxon>Hexapoda</taxon>
        <taxon>Insecta</taxon>
        <taxon>Pterygota</taxon>
        <taxon>Neoptera</taxon>
        <taxon>Endopterygota</taxon>
        <taxon>Diptera</taxon>
        <taxon>Brachycera</taxon>
        <taxon>Muscomorpha</taxon>
        <taxon>Ephydroidea</taxon>
        <taxon>Drosophilidae</taxon>
        <taxon>Drosophila</taxon>
    </lineage>
</organism>
<gene>
    <name evidence="3" type="primary">LOC108617456</name>
</gene>
<evidence type="ECO:0000256" key="1">
    <source>
        <dbReference type="SAM" id="MobiDB-lite"/>
    </source>
</evidence>
<proteinExistence type="predicted"/>
<name>A0ABM1PNG4_DROAR</name>
<keyword evidence="2" id="KW-1185">Reference proteome</keyword>
<reference evidence="2" key="1">
    <citation type="journal article" date="1997" name="Nucleic Acids Res.">
        <title>tRNAscan-SE: a program for improved detection of transfer RNA genes in genomic sequence.</title>
        <authorList>
            <person name="Lowe T.M."/>
            <person name="Eddy S.R."/>
        </authorList>
    </citation>
    <scope>NUCLEOTIDE SEQUENCE [LARGE SCALE GENOMIC DNA]</scope>
</reference>
<feature type="compositionally biased region" description="Basic and acidic residues" evidence="1">
    <location>
        <begin position="1"/>
        <end position="18"/>
    </location>
</feature>
<accession>A0ABM1PNG4</accession>
<evidence type="ECO:0000313" key="3">
    <source>
        <dbReference type="RefSeq" id="XP_017868750.1"/>
    </source>
</evidence>
<dbReference type="RefSeq" id="XP_017868750.1">
    <property type="nucleotide sequence ID" value="XM_018013261.1"/>
</dbReference>
<reference evidence="2" key="2">
    <citation type="journal article" date="2016" name="G3 (Bethesda)">
        <title>Genome Evolution in Three Species of Cactophilic Drosophila.</title>
        <authorList>
            <person name="Sanchez-Flores A."/>
            <person name="Penazola F."/>
            <person name="Carpinteyro-Ponce J."/>
            <person name="Nazario-Yepiz N."/>
            <person name="Abreu-Goodger C."/>
            <person name="Machado C.A."/>
            <person name="Markow T.A."/>
        </authorList>
    </citation>
    <scope>NUCLEOTIDE SEQUENCE [LARGE SCALE GENOMIC DNA]</scope>
</reference>
<protein>
    <submittedName>
        <fullName evidence="3">Uncharacterized protein LOC108617456</fullName>
    </submittedName>
</protein>
<dbReference type="Proteomes" id="UP000694904">
    <property type="component" value="Chromosome 5"/>
</dbReference>
<evidence type="ECO:0000313" key="2">
    <source>
        <dbReference type="Proteomes" id="UP000694904"/>
    </source>
</evidence>
<reference evidence="3" key="3">
    <citation type="submission" date="2025-08" db="UniProtKB">
        <authorList>
            <consortium name="RefSeq"/>
        </authorList>
    </citation>
    <scope>IDENTIFICATION</scope>
    <source>
        <tissue evidence="3">Whole organism</tissue>
    </source>
</reference>